<dbReference type="SUPFAM" id="SSF50104">
    <property type="entry name" value="Translation proteins SH3-like domain"/>
    <property type="match status" value="1"/>
</dbReference>
<dbReference type="FunFam" id="2.40.50.140:FF:000020">
    <property type="entry name" value="60S ribosomal protein L2"/>
    <property type="match status" value="1"/>
</dbReference>
<accession>A0A7S4GFF2</accession>
<evidence type="ECO:0000256" key="2">
    <source>
        <dbReference type="ARBA" id="ARBA00022980"/>
    </source>
</evidence>
<comment type="similarity">
    <text evidence="1">Belongs to the universal ribosomal protein uL2 family.</text>
</comment>
<feature type="region of interest" description="Disordered" evidence="4">
    <location>
        <begin position="245"/>
        <end position="266"/>
    </location>
</feature>
<evidence type="ECO:0008006" key="8">
    <source>
        <dbReference type="Google" id="ProtNLM"/>
    </source>
</evidence>
<reference evidence="7" key="1">
    <citation type="submission" date="2021-01" db="EMBL/GenBank/DDBJ databases">
        <authorList>
            <person name="Corre E."/>
            <person name="Pelletier E."/>
            <person name="Niang G."/>
            <person name="Scheremetjew M."/>
            <person name="Finn R."/>
            <person name="Kale V."/>
            <person name="Holt S."/>
            <person name="Cochrane G."/>
            <person name="Meng A."/>
            <person name="Brown T."/>
            <person name="Cohen L."/>
        </authorList>
    </citation>
    <scope>NUCLEOTIDE SEQUENCE</scope>
    <source>
        <strain evidence="7">CCMP1594</strain>
    </source>
</reference>
<dbReference type="Pfam" id="PF00181">
    <property type="entry name" value="Ribosomal_L2_N"/>
    <property type="match status" value="1"/>
</dbReference>
<gene>
    <name evidence="7" type="ORF">EGYM00163_LOCUS46715</name>
</gene>
<evidence type="ECO:0000313" key="7">
    <source>
        <dbReference type="EMBL" id="CAE0835366.1"/>
    </source>
</evidence>
<dbReference type="Gene3D" id="2.30.30.30">
    <property type="match status" value="1"/>
</dbReference>
<evidence type="ECO:0000256" key="3">
    <source>
        <dbReference type="ARBA" id="ARBA00023274"/>
    </source>
</evidence>
<evidence type="ECO:0000256" key="1">
    <source>
        <dbReference type="ARBA" id="ARBA00005636"/>
    </source>
</evidence>
<evidence type="ECO:0000256" key="4">
    <source>
        <dbReference type="SAM" id="MobiDB-lite"/>
    </source>
</evidence>
<organism evidence="7">
    <name type="scientific">Eutreptiella gymnastica</name>
    <dbReference type="NCBI Taxonomy" id="73025"/>
    <lineage>
        <taxon>Eukaryota</taxon>
        <taxon>Discoba</taxon>
        <taxon>Euglenozoa</taxon>
        <taxon>Euglenida</taxon>
        <taxon>Spirocuta</taxon>
        <taxon>Euglenophyceae</taxon>
        <taxon>Eutreptiales</taxon>
        <taxon>Eutreptiaceae</taxon>
        <taxon>Eutreptiella</taxon>
    </lineage>
</organism>
<evidence type="ECO:0000259" key="5">
    <source>
        <dbReference type="SMART" id="SM01382"/>
    </source>
</evidence>
<dbReference type="Gene3D" id="4.10.950.10">
    <property type="entry name" value="Ribosomal protein L2, domain 3"/>
    <property type="match status" value="1"/>
</dbReference>
<proteinExistence type="inferred from homology"/>
<sequence>MGKPIRAQRKGAGSIYHAHTLKRLGAARLRPLDYGERKGYIRGVVRQILHDPGRGAPVAKVQFRHPFKYKKVSYHICAAEGMYVGQYIYCGKKATMAIGNVVPVGKLPEGAIICNIEAKVGDRSALAKASGAYAIVVSHNPDTAKTRIKLPSGMKKSVPSKCRCMVGIISGGGRIEKPILKAGNNYFRFKAKRNCWPRVRGVAMSPVDHPHGGGNHQHIGFSCTVRRNAPPGQKVGLVAARRTGRLRGGVKAGKDTDADLKKGKKK</sequence>
<dbReference type="EMBL" id="HBJA01135825">
    <property type="protein sequence ID" value="CAE0835366.1"/>
    <property type="molecule type" value="Transcribed_RNA"/>
</dbReference>
<dbReference type="GO" id="GO:0022625">
    <property type="term" value="C:cytosolic large ribosomal subunit"/>
    <property type="evidence" value="ECO:0007669"/>
    <property type="project" value="TreeGrafter"/>
</dbReference>
<dbReference type="SUPFAM" id="SSF50249">
    <property type="entry name" value="Nucleic acid-binding proteins"/>
    <property type="match status" value="1"/>
</dbReference>
<feature type="domain" description="Large ribosomal subunit protein uL2 RNA-binding" evidence="6">
    <location>
        <begin position="11"/>
        <end position="90"/>
    </location>
</feature>
<feature type="domain" description="Large ribosomal subunit protein uL2 C-terminal" evidence="5">
    <location>
        <begin position="96"/>
        <end position="231"/>
    </location>
</feature>
<dbReference type="PIRSF" id="PIRSF002158">
    <property type="entry name" value="Ribosomal_L2"/>
    <property type="match status" value="1"/>
</dbReference>
<dbReference type="InterPro" id="IPR008991">
    <property type="entry name" value="Translation_prot_SH3-like_sf"/>
</dbReference>
<dbReference type="Pfam" id="PF03947">
    <property type="entry name" value="Ribosomal_L2_C"/>
    <property type="match status" value="1"/>
</dbReference>
<dbReference type="FunFam" id="4.10.950.10:FF:000002">
    <property type="entry name" value="60S ribosomal protein L2"/>
    <property type="match status" value="1"/>
</dbReference>
<dbReference type="AlphaFoldDB" id="A0A7S4GFF2"/>
<dbReference type="InterPro" id="IPR022666">
    <property type="entry name" value="Ribosomal_uL2_RNA-bd_dom"/>
</dbReference>
<dbReference type="InterPro" id="IPR023672">
    <property type="entry name" value="Ribosomal_uL2_arc_euk"/>
</dbReference>
<dbReference type="PANTHER" id="PTHR13691">
    <property type="entry name" value="RIBOSOMAL PROTEIN L2"/>
    <property type="match status" value="1"/>
</dbReference>
<dbReference type="SMART" id="SM01383">
    <property type="entry name" value="Ribosomal_L2"/>
    <property type="match status" value="1"/>
</dbReference>
<dbReference type="FunFam" id="2.30.30.30:FF:000006">
    <property type="entry name" value="60S ribosomal protein L8"/>
    <property type="match status" value="1"/>
</dbReference>
<feature type="compositionally biased region" description="Basic and acidic residues" evidence="4">
    <location>
        <begin position="252"/>
        <end position="266"/>
    </location>
</feature>
<dbReference type="SMART" id="SM01382">
    <property type="entry name" value="Ribosomal_L2_C"/>
    <property type="match status" value="1"/>
</dbReference>
<dbReference type="InterPro" id="IPR012340">
    <property type="entry name" value="NA-bd_OB-fold"/>
</dbReference>
<dbReference type="InterPro" id="IPR014726">
    <property type="entry name" value="Ribosomal_uL2_dom3"/>
</dbReference>
<dbReference type="InterPro" id="IPR014722">
    <property type="entry name" value="Rib_uL2_dom2"/>
</dbReference>
<protein>
    <recommendedName>
        <fullName evidence="8">Ribosomal protein L2 C-terminal domain-containing protein</fullName>
    </recommendedName>
</protein>
<name>A0A7S4GFF2_9EUGL</name>
<dbReference type="GO" id="GO:0003723">
    <property type="term" value="F:RNA binding"/>
    <property type="evidence" value="ECO:0007669"/>
    <property type="project" value="InterPro"/>
</dbReference>
<dbReference type="GO" id="GO:0002181">
    <property type="term" value="P:cytoplasmic translation"/>
    <property type="evidence" value="ECO:0007669"/>
    <property type="project" value="TreeGrafter"/>
</dbReference>
<dbReference type="PANTHER" id="PTHR13691:SF16">
    <property type="entry name" value="LARGE RIBOSOMAL SUBUNIT PROTEIN UL2"/>
    <property type="match status" value="1"/>
</dbReference>
<dbReference type="NCBIfam" id="NF007180">
    <property type="entry name" value="PRK09612.1"/>
    <property type="match status" value="1"/>
</dbReference>
<dbReference type="InterPro" id="IPR022669">
    <property type="entry name" value="Ribosomal_uL2_C"/>
</dbReference>
<keyword evidence="3" id="KW-0687">Ribonucleoprotein</keyword>
<evidence type="ECO:0000259" key="6">
    <source>
        <dbReference type="SMART" id="SM01383"/>
    </source>
</evidence>
<dbReference type="GO" id="GO:0003735">
    <property type="term" value="F:structural constituent of ribosome"/>
    <property type="evidence" value="ECO:0007669"/>
    <property type="project" value="InterPro"/>
</dbReference>
<dbReference type="Gene3D" id="2.40.50.140">
    <property type="entry name" value="Nucleic acid-binding proteins"/>
    <property type="match status" value="1"/>
</dbReference>
<keyword evidence="2" id="KW-0689">Ribosomal protein</keyword>
<dbReference type="InterPro" id="IPR002171">
    <property type="entry name" value="Ribosomal_uL2"/>
</dbReference>